<protein>
    <submittedName>
        <fullName evidence="2">Uncharacterized protein</fullName>
    </submittedName>
</protein>
<dbReference type="VEuPathDB" id="CryptoDB:Cvel_19233"/>
<accession>A0A0G4FX89</accession>
<sequence>MWVTLRVGVSILVLISFLSFTALLLSTELPGLPRALRPLQKVLVKGGEPNATVFSEEGQDNEETAKDEDKQKQKEEIPQQTVGESPDVNYTTVQESEERNALIQIQKILNAVNTPKDKFGEPTTQTQLSHFHPPENSTLPASNSVAPESPQQMTNMSGQPQELQQKETSELSLGSSIGGIEMFSNPIGPERQNSLDKTLLVLVQGGTGGLLRRVVEDKSLDASLFSILVFNYDLQLGGGGKGGDGNFLQKGERDDIVSLCDDAFEKRNVSCVVVHAKDQMKWWYIKRFISADTHGAYKQLLFLDADAGWASSLTLREWTSEFDRVRRELGKGSNADGDAVGRYAVLFQPVYGDPRSDDKRKFPLALRDKGDTHRATFIECGPFTGVWLAPPDEPVSASSLSPAEETALLFERKRRFSCWHGCIREETTSGYGLDETWCHCTERRCGYPPASACRAIRTTRVFHQNSKEARKNPKFDFPKRVGKEREMYHRSAPADVYSPRPFGNKNRVP</sequence>
<evidence type="ECO:0000256" key="1">
    <source>
        <dbReference type="SAM" id="MobiDB-lite"/>
    </source>
</evidence>
<feature type="compositionally biased region" description="Polar residues" evidence="1">
    <location>
        <begin position="122"/>
        <end position="163"/>
    </location>
</feature>
<reference evidence="2" key="1">
    <citation type="submission" date="2014-11" db="EMBL/GenBank/DDBJ databases">
        <authorList>
            <person name="Otto D Thomas"/>
            <person name="Naeem Raeece"/>
        </authorList>
    </citation>
    <scope>NUCLEOTIDE SEQUENCE</scope>
</reference>
<proteinExistence type="predicted"/>
<dbReference type="EMBL" id="CDMZ01000711">
    <property type="protein sequence ID" value="CEM20001.1"/>
    <property type="molecule type" value="Genomic_DNA"/>
</dbReference>
<name>A0A0G4FX89_9ALVE</name>
<evidence type="ECO:0000313" key="2">
    <source>
        <dbReference type="EMBL" id="CEM20001.1"/>
    </source>
</evidence>
<feature type="region of interest" description="Disordered" evidence="1">
    <location>
        <begin position="114"/>
        <end position="171"/>
    </location>
</feature>
<dbReference type="AlphaFoldDB" id="A0A0G4FX89"/>
<feature type="compositionally biased region" description="Basic and acidic residues" evidence="1">
    <location>
        <begin position="63"/>
        <end position="77"/>
    </location>
</feature>
<gene>
    <name evidence="2" type="ORF">Cvel_19233</name>
</gene>
<feature type="region of interest" description="Disordered" evidence="1">
    <location>
        <begin position="487"/>
        <end position="509"/>
    </location>
</feature>
<organism evidence="2">
    <name type="scientific">Chromera velia CCMP2878</name>
    <dbReference type="NCBI Taxonomy" id="1169474"/>
    <lineage>
        <taxon>Eukaryota</taxon>
        <taxon>Sar</taxon>
        <taxon>Alveolata</taxon>
        <taxon>Colpodellida</taxon>
        <taxon>Chromeraceae</taxon>
        <taxon>Chromera</taxon>
    </lineage>
</organism>
<feature type="region of interest" description="Disordered" evidence="1">
    <location>
        <begin position="50"/>
        <end position="87"/>
    </location>
</feature>